<feature type="compositionally biased region" description="Basic and acidic residues" evidence="1">
    <location>
        <begin position="147"/>
        <end position="156"/>
    </location>
</feature>
<reference evidence="2 3" key="1">
    <citation type="journal article" date="2014" name="Nat. Commun.">
        <title>Klebsormidium flaccidum genome reveals primary factors for plant terrestrial adaptation.</title>
        <authorList>
            <person name="Hori K."/>
            <person name="Maruyama F."/>
            <person name="Fujisawa T."/>
            <person name="Togashi T."/>
            <person name="Yamamoto N."/>
            <person name="Seo M."/>
            <person name="Sato S."/>
            <person name="Yamada T."/>
            <person name="Mori H."/>
            <person name="Tajima N."/>
            <person name="Moriyama T."/>
            <person name="Ikeuchi M."/>
            <person name="Watanabe M."/>
            <person name="Wada H."/>
            <person name="Kobayashi K."/>
            <person name="Saito M."/>
            <person name="Masuda T."/>
            <person name="Sasaki-Sekimoto Y."/>
            <person name="Mashiguchi K."/>
            <person name="Awai K."/>
            <person name="Shimojima M."/>
            <person name="Masuda S."/>
            <person name="Iwai M."/>
            <person name="Nobusawa T."/>
            <person name="Narise T."/>
            <person name="Kondo S."/>
            <person name="Saito H."/>
            <person name="Sato R."/>
            <person name="Murakawa M."/>
            <person name="Ihara Y."/>
            <person name="Oshima-Yamada Y."/>
            <person name="Ohtaka K."/>
            <person name="Satoh M."/>
            <person name="Sonobe K."/>
            <person name="Ishii M."/>
            <person name="Ohtani R."/>
            <person name="Kanamori-Sato M."/>
            <person name="Honoki R."/>
            <person name="Miyazaki D."/>
            <person name="Mochizuki H."/>
            <person name="Umetsu J."/>
            <person name="Higashi K."/>
            <person name="Shibata D."/>
            <person name="Kamiya Y."/>
            <person name="Sato N."/>
            <person name="Nakamura Y."/>
            <person name="Tabata S."/>
            <person name="Ida S."/>
            <person name="Kurokawa K."/>
            <person name="Ohta H."/>
        </authorList>
    </citation>
    <scope>NUCLEOTIDE SEQUENCE [LARGE SCALE GENOMIC DNA]</scope>
    <source>
        <strain evidence="2 3">NIES-2285</strain>
    </source>
</reference>
<accession>A0A0U9HHJ3</accession>
<sequence length="257" mass="27364">MSLSLVADYASDDEDAGQNGALSEDSADEAEREEQERIAAERDAQERRARARAAVEAQRALQSALPPPDSLFSEIKGPPAFLRPDAIKPVHEQAVGAWADRPAFEAEDDDEAPGGPVPAADGGADRKPKSGGAPTGAVISGAPVLIRDQEVEHPRPSTEPLGAQDARNPGVTMPNREEAAALLSACEKCGIPKTFSTALGGLVCPQCKGRAPGPPRQETGKRKGFVKDKEKEKRMKGQSVHASWKSEGEMLLRQQFD</sequence>
<dbReference type="OrthoDB" id="543560at2759"/>
<dbReference type="STRING" id="105231.A0A0U9HHJ3"/>
<dbReference type="PANTHER" id="PTHR35321:SF1">
    <property type="entry name" value="OS02G0753200 PROTEIN"/>
    <property type="match status" value="1"/>
</dbReference>
<feature type="compositionally biased region" description="Basic and acidic residues" evidence="1">
    <location>
        <begin position="244"/>
        <end position="257"/>
    </location>
</feature>
<gene>
    <name evidence="2" type="ORF">KFL_000010390</name>
</gene>
<dbReference type="EMBL" id="DF236950">
    <property type="protein sequence ID" value="GAQ77590.1"/>
    <property type="molecule type" value="Genomic_DNA"/>
</dbReference>
<dbReference type="AlphaFoldDB" id="A0A0U9HHJ3"/>
<organism evidence="2 3">
    <name type="scientific">Klebsormidium nitens</name>
    <name type="common">Green alga</name>
    <name type="synonym">Ulothrix nitens</name>
    <dbReference type="NCBI Taxonomy" id="105231"/>
    <lineage>
        <taxon>Eukaryota</taxon>
        <taxon>Viridiplantae</taxon>
        <taxon>Streptophyta</taxon>
        <taxon>Klebsormidiophyceae</taxon>
        <taxon>Klebsormidiales</taxon>
        <taxon>Klebsormidiaceae</taxon>
        <taxon>Klebsormidium</taxon>
    </lineage>
</organism>
<keyword evidence="3" id="KW-1185">Reference proteome</keyword>
<feature type="compositionally biased region" description="Basic and acidic residues" evidence="1">
    <location>
        <begin position="218"/>
        <end position="235"/>
    </location>
</feature>
<dbReference type="InterPro" id="IPR040306">
    <property type="entry name" value="Os02g0753200-like"/>
</dbReference>
<dbReference type="PANTHER" id="PTHR35321">
    <property type="entry name" value="OS02G0753200 PROTEIN"/>
    <property type="match status" value="1"/>
</dbReference>
<feature type="region of interest" description="Disordered" evidence="1">
    <location>
        <begin position="1"/>
        <end position="77"/>
    </location>
</feature>
<feature type="region of interest" description="Disordered" evidence="1">
    <location>
        <begin position="98"/>
        <end position="172"/>
    </location>
</feature>
<proteinExistence type="predicted"/>
<name>A0A0U9HHJ3_KLENI</name>
<dbReference type="OMA" id="PAGIFME"/>
<feature type="compositionally biased region" description="Basic and acidic residues" evidence="1">
    <location>
        <begin position="34"/>
        <end position="48"/>
    </location>
</feature>
<dbReference type="Proteomes" id="UP000054558">
    <property type="component" value="Unassembled WGS sequence"/>
</dbReference>
<feature type="region of interest" description="Disordered" evidence="1">
    <location>
        <begin position="209"/>
        <end position="257"/>
    </location>
</feature>
<evidence type="ECO:0000313" key="2">
    <source>
        <dbReference type="EMBL" id="GAQ77590.1"/>
    </source>
</evidence>
<evidence type="ECO:0000256" key="1">
    <source>
        <dbReference type="SAM" id="MobiDB-lite"/>
    </source>
</evidence>
<protein>
    <submittedName>
        <fullName evidence="2">Uncharacterized protein</fullName>
    </submittedName>
</protein>
<evidence type="ECO:0000313" key="3">
    <source>
        <dbReference type="Proteomes" id="UP000054558"/>
    </source>
</evidence>
<feature type="compositionally biased region" description="Low complexity" evidence="1">
    <location>
        <begin position="113"/>
        <end position="122"/>
    </location>
</feature>